<protein>
    <submittedName>
        <fullName evidence="3">Helix-turn-helix domain-containing protein</fullName>
    </submittedName>
</protein>
<dbReference type="EMBL" id="JBHSKM010000045">
    <property type="protein sequence ID" value="MFC5220007.1"/>
    <property type="molecule type" value="Genomic_DNA"/>
</dbReference>
<reference evidence="4" key="1">
    <citation type="journal article" date="2019" name="Int. J. Syst. Evol. Microbiol.">
        <title>The Global Catalogue of Microorganisms (GCM) 10K type strain sequencing project: providing services to taxonomists for standard genome sequencing and annotation.</title>
        <authorList>
            <consortium name="The Broad Institute Genomics Platform"/>
            <consortium name="The Broad Institute Genome Sequencing Center for Infectious Disease"/>
            <person name="Wu L."/>
            <person name="Ma J."/>
        </authorList>
    </citation>
    <scope>NUCLEOTIDE SEQUENCE [LARGE SCALE GENOMIC DNA]</scope>
    <source>
        <strain evidence="4">KCTC 42586</strain>
    </source>
</reference>
<feature type="domain" description="HTH cro/C1-type" evidence="2">
    <location>
        <begin position="1"/>
        <end position="47"/>
    </location>
</feature>
<dbReference type="InterPro" id="IPR010982">
    <property type="entry name" value="Lambda_DNA-bd_dom_sf"/>
</dbReference>
<organism evidence="3 4">
    <name type="scientific">Streptomyces coerulescens</name>
    <dbReference type="NCBI Taxonomy" id="29304"/>
    <lineage>
        <taxon>Bacteria</taxon>
        <taxon>Bacillati</taxon>
        <taxon>Actinomycetota</taxon>
        <taxon>Actinomycetes</taxon>
        <taxon>Kitasatosporales</taxon>
        <taxon>Streptomycetaceae</taxon>
        <taxon>Streptomyces</taxon>
    </lineage>
</organism>
<name>A0ABW0CYS0_STRCD</name>
<evidence type="ECO:0000313" key="3">
    <source>
        <dbReference type="EMBL" id="MFC5220007.1"/>
    </source>
</evidence>
<dbReference type="InterPro" id="IPR001387">
    <property type="entry name" value="Cro/C1-type_HTH"/>
</dbReference>
<dbReference type="CDD" id="cd00093">
    <property type="entry name" value="HTH_XRE"/>
    <property type="match status" value="1"/>
</dbReference>
<evidence type="ECO:0000313" key="4">
    <source>
        <dbReference type="Proteomes" id="UP001596263"/>
    </source>
</evidence>
<accession>A0ABW0CYS0</accession>
<feature type="region of interest" description="Disordered" evidence="1">
    <location>
        <begin position="1"/>
        <end position="21"/>
    </location>
</feature>
<feature type="compositionally biased region" description="Basic and acidic residues" evidence="1">
    <location>
        <begin position="57"/>
        <end position="67"/>
    </location>
</feature>
<dbReference type="Pfam" id="PF01381">
    <property type="entry name" value="HTH_3"/>
    <property type="match status" value="1"/>
</dbReference>
<dbReference type="PROSITE" id="PS50943">
    <property type="entry name" value="HTH_CROC1"/>
    <property type="match status" value="1"/>
</dbReference>
<feature type="region of interest" description="Disordered" evidence="1">
    <location>
        <begin position="50"/>
        <end position="79"/>
    </location>
</feature>
<evidence type="ECO:0000259" key="2">
    <source>
        <dbReference type="PROSITE" id="PS50943"/>
    </source>
</evidence>
<evidence type="ECO:0000256" key="1">
    <source>
        <dbReference type="SAM" id="MobiDB-lite"/>
    </source>
</evidence>
<feature type="compositionally biased region" description="Polar residues" evidence="1">
    <location>
        <begin position="1"/>
        <end position="17"/>
    </location>
</feature>
<dbReference type="Gene3D" id="1.10.260.40">
    <property type="entry name" value="lambda repressor-like DNA-binding domains"/>
    <property type="match status" value="1"/>
</dbReference>
<dbReference type="Proteomes" id="UP001596263">
    <property type="component" value="Unassembled WGS sequence"/>
</dbReference>
<keyword evidence="4" id="KW-1185">Reference proteome</keyword>
<proteinExistence type="predicted"/>
<comment type="caution">
    <text evidence="3">The sequence shown here is derived from an EMBL/GenBank/DDBJ whole genome shotgun (WGS) entry which is preliminary data.</text>
</comment>
<dbReference type="RefSeq" id="WP_380864440.1">
    <property type="nucleotide sequence ID" value="NZ_JBHSKM010000045.1"/>
</dbReference>
<dbReference type="SUPFAM" id="SSF47413">
    <property type="entry name" value="lambda repressor-like DNA-binding domains"/>
    <property type="match status" value="1"/>
</dbReference>
<sequence>MTQTALGQALGMSQSAVSRLEKKGTAAYSTDILAAAAAHLEIPPALVGLADSRPQAHVKDGSDDVDRRRGRGPSSSRAP</sequence>
<gene>
    <name evidence="3" type="ORF">ACFPQ9_39970</name>
</gene>